<feature type="compositionally biased region" description="Low complexity" evidence="1">
    <location>
        <begin position="63"/>
        <end position="72"/>
    </location>
</feature>
<dbReference type="AlphaFoldDB" id="A0A1J7IYL7"/>
<feature type="compositionally biased region" description="Polar residues" evidence="1">
    <location>
        <begin position="30"/>
        <end position="45"/>
    </location>
</feature>
<organism evidence="2 3">
    <name type="scientific">Coniochaeta ligniaria NRRL 30616</name>
    <dbReference type="NCBI Taxonomy" id="1408157"/>
    <lineage>
        <taxon>Eukaryota</taxon>
        <taxon>Fungi</taxon>
        <taxon>Dikarya</taxon>
        <taxon>Ascomycota</taxon>
        <taxon>Pezizomycotina</taxon>
        <taxon>Sordariomycetes</taxon>
        <taxon>Sordariomycetidae</taxon>
        <taxon>Coniochaetales</taxon>
        <taxon>Coniochaetaceae</taxon>
        <taxon>Coniochaeta</taxon>
    </lineage>
</organism>
<feature type="region of interest" description="Disordered" evidence="1">
    <location>
        <begin position="28"/>
        <end position="47"/>
    </location>
</feature>
<feature type="region of interest" description="Disordered" evidence="1">
    <location>
        <begin position="63"/>
        <end position="119"/>
    </location>
</feature>
<evidence type="ECO:0000256" key="1">
    <source>
        <dbReference type="SAM" id="MobiDB-lite"/>
    </source>
</evidence>
<protein>
    <submittedName>
        <fullName evidence="2">Uncharacterized protein</fullName>
    </submittedName>
</protein>
<feature type="compositionally biased region" description="Basic and acidic residues" evidence="1">
    <location>
        <begin position="74"/>
        <end position="85"/>
    </location>
</feature>
<accession>A0A1J7IYL7</accession>
<dbReference type="EMBL" id="KV875095">
    <property type="protein sequence ID" value="OIW32389.1"/>
    <property type="molecule type" value="Genomic_DNA"/>
</dbReference>
<proteinExistence type="predicted"/>
<sequence>MRDVAVIVAEAFDHEIFRKEVPGTAKLTVNGRSSRQGTSLDSAAQQEGVVTAPHWSVQPAVVQPAVQQAQEEQPVDHQAEGIEKKSSRRSPLLPGSSSISHGERTRQDRLPVQNGRPPAEVPPGLLVALRQGLHTTCATWVKYVESCSLPVVHSSMLLVILLVTQAI</sequence>
<evidence type="ECO:0000313" key="3">
    <source>
        <dbReference type="Proteomes" id="UP000182658"/>
    </source>
</evidence>
<feature type="compositionally biased region" description="Low complexity" evidence="1">
    <location>
        <begin position="89"/>
        <end position="100"/>
    </location>
</feature>
<reference evidence="2 3" key="1">
    <citation type="submission" date="2016-10" db="EMBL/GenBank/DDBJ databases">
        <title>Draft genome sequence of Coniochaeta ligniaria NRRL30616, a lignocellulolytic fungus for bioabatement of inhibitors in plant biomass hydrolysates.</title>
        <authorList>
            <consortium name="DOE Joint Genome Institute"/>
            <person name="Jimenez D.J."/>
            <person name="Hector R.E."/>
            <person name="Riley R."/>
            <person name="Sun H."/>
            <person name="Grigoriev I.V."/>
            <person name="Van Elsas J.D."/>
            <person name="Nichols N.N."/>
        </authorList>
    </citation>
    <scope>NUCLEOTIDE SEQUENCE [LARGE SCALE GENOMIC DNA]</scope>
    <source>
        <strain evidence="2 3">NRRL 30616</strain>
    </source>
</reference>
<dbReference type="InParanoid" id="A0A1J7IYL7"/>
<gene>
    <name evidence="2" type="ORF">CONLIGDRAFT_699090</name>
</gene>
<name>A0A1J7IYL7_9PEZI</name>
<dbReference type="Proteomes" id="UP000182658">
    <property type="component" value="Unassembled WGS sequence"/>
</dbReference>
<evidence type="ECO:0000313" key="2">
    <source>
        <dbReference type="EMBL" id="OIW32389.1"/>
    </source>
</evidence>
<keyword evidence="3" id="KW-1185">Reference proteome</keyword>